<dbReference type="AlphaFoldDB" id="A7I1S1"/>
<dbReference type="KEGG" id="cha:CHAB381_0900"/>
<dbReference type="EMBL" id="CP000776">
    <property type="protein sequence ID" value="ABS51716.1"/>
    <property type="molecule type" value="Genomic_DNA"/>
</dbReference>
<dbReference type="HOGENOM" id="CLU_1913212_0_0_7"/>
<evidence type="ECO:0000313" key="1">
    <source>
        <dbReference type="EMBL" id="ABS51716.1"/>
    </source>
</evidence>
<dbReference type="GO" id="GO:0004812">
    <property type="term" value="F:aminoacyl-tRNA ligase activity"/>
    <property type="evidence" value="ECO:0007669"/>
    <property type="project" value="UniProtKB-KW"/>
</dbReference>
<protein>
    <submittedName>
        <fullName evidence="1">Valyl-tRNA synthetase</fullName>
    </submittedName>
</protein>
<sequence>MDDVLQNLIRKKILMLYSLKKVKILQNFNDKKLKFIKNLRYFQNFKYKKIENIFIKSRNFTKKHILIIKFYKLIFRKLKNNSAFYTIFSAKIFNAAEKIFFLNKTVTNKYLKFIKITVILQQKQRNSSLYKH</sequence>
<keyword evidence="1" id="KW-0030">Aminoacyl-tRNA synthetase</keyword>
<reference evidence="2" key="1">
    <citation type="submission" date="2007-07" db="EMBL/GenBank/DDBJ databases">
        <title>Complete genome sequence of Campylobacter hominis ATCC BAA-381, a commensal isolated from the human gastrointestinal tract.</title>
        <authorList>
            <person name="Fouts D.E."/>
            <person name="Mongodin E.F."/>
            <person name="Puiu D."/>
            <person name="Sebastian Y."/>
            <person name="Miller W.G."/>
            <person name="Mandrell R.E."/>
            <person name="Nelson K.E."/>
        </authorList>
    </citation>
    <scope>NUCLEOTIDE SEQUENCE [LARGE SCALE GENOMIC DNA]</scope>
    <source>
        <strain evidence="2">ATCC BAA-381 / LMG 19568 / NCTC 13146 / CH001A</strain>
    </source>
</reference>
<proteinExistence type="predicted"/>
<keyword evidence="1" id="KW-0436">Ligase</keyword>
<evidence type="ECO:0000313" key="2">
    <source>
        <dbReference type="Proteomes" id="UP000002407"/>
    </source>
</evidence>
<gene>
    <name evidence="1" type="ordered locus">CHAB381_0900</name>
</gene>
<dbReference type="Proteomes" id="UP000002407">
    <property type="component" value="Chromosome"/>
</dbReference>
<dbReference type="STRING" id="360107.CHAB381_0900"/>
<name>A7I1S1_CAMHC</name>
<keyword evidence="2" id="KW-1185">Reference proteome</keyword>
<organism evidence="1 2">
    <name type="scientific">Campylobacter hominis (strain ATCC BAA-381 / DSM 21671 / CCUG 45161 / LMG 19568 / NCTC 13146 / CH001A)</name>
    <dbReference type="NCBI Taxonomy" id="360107"/>
    <lineage>
        <taxon>Bacteria</taxon>
        <taxon>Pseudomonadati</taxon>
        <taxon>Campylobacterota</taxon>
        <taxon>Epsilonproteobacteria</taxon>
        <taxon>Campylobacterales</taxon>
        <taxon>Campylobacteraceae</taxon>
        <taxon>Campylobacter</taxon>
    </lineage>
</organism>
<accession>A7I1S1</accession>